<dbReference type="PhylomeDB" id="E9HDP6"/>
<dbReference type="KEGG" id="dpx:DAPPUDRAFT_328439"/>
<reference evidence="1 2" key="1">
    <citation type="journal article" date="2011" name="Science">
        <title>The ecoresponsive genome of Daphnia pulex.</title>
        <authorList>
            <person name="Colbourne J.K."/>
            <person name="Pfrender M.E."/>
            <person name="Gilbert D."/>
            <person name="Thomas W.K."/>
            <person name="Tucker A."/>
            <person name="Oakley T.H."/>
            <person name="Tokishita S."/>
            <person name="Aerts A."/>
            <person name="Arnold G.J."/>
            <person name="Basu M.K."/>
            <person name="Bauer D.J."/>
            <person name="Caceres C.E."/>
            <person name="Carmel L."/>
            <person name="Casola C."/>
            <person name="Choi J.H."/>
            <person name="Detter J.C."/>
            <person name="Dong Q."/>
            <person name="Dusheyko S."/>
            <person name="Eads B.D."/>
            <person name="Frohlich T."/>
            <person name="Geiler-Samerotte K.A."/>
            <person name="Gerlach D."/>
            <person name="Hatcher P."/>
            <person name="Jogdeo S."/>
            <person name="Krijgsveld J."/>
            <person name="Kriventseva E.V."/>
            <person name="Kultz D."/>
            <person name="Laforsch C."/>
            <person name="Lindquist E."/>
            <person name="Lopez J."/>
            <person name="Manak J.R."/>
            <person name="Muller J."/>
            <person name="Pangilinan J."/>
            <person name="Patwardhan R.P."/>
            <person name="Pitluck S."/>
            <person name="Pritham E.J."/>
            <person name="Rechtsteiner A."/>
            <person name="Rho M."/>
            <person name="Rogozin I.B."/>
            <person name="Sakarya O."/>
            <person name="Salamov A."/>
            <person name="Schaack S."/>
            <person name="Shapiro H."/>
            <person name="Shiga Y."/>
            <person name="Skalitzky C."/>
            <person name="Smith Z."/>
            <person name="Souvorov A."/>
            <person name="Sung W."/>
            <person name="Tang Z."/>
            <person name="Tsuchiya D."/>
            <person name="Tu H."/>
            <person name="Vos H."/>
            <person name="Wang M."/>
            <person name="Wolf Y.I."/>
            <person name="Yamagata H."/>
            <person name="Yamada T."/>
            <person name="Ye Y."/>
            <person name="Shaw J.R."/>
            <person name="Andrews J."/>
            <person name="Crease T.J."/>
            <person name="Tang H."/>
            <person name="Lucas S.M."/>
            <person name="Robertson H.M."/>
            <person name="Bork P."/>
            <person name="Koonin E.V."/>
            <person name="Zdobnov E.M."/>
            <person name="Grigoriev I.V."/>
            <person name="Lynch M."/>
            <person name="Boore J.L."/>
        </authorList>
    </citation>
    <scope>NUCLEOTIDE SEQUENCE [LARGE SCALE GENOMIC DNA]</scope>
</reference>
<dbReference type="HOGENOM" id="CLU_1706012_0_0_1"/>
<organism evidence="1 2">
    <name type="scientific">Daphnia pulex</name>
    <name type="common">Water flea</name>
    <dbReference type="NCBI Taxonomy" id="6669"/>
    <lineage>
        <taxon>Eukaryota</taxon>
        <taxon>Metazoa</taxon>
        <taxon>Ecdysozoa</taxon>
        <taxon>Arthropoda</taxon>
        <taxon>Crustacea</taxon>
        <taxon>Branchiopoda</taxon>
        <taxon>Diplostraca</taxon>
        <taxon>Cladocera</taxon>
        <taxon>Anomopoda</taxon>
        <taxon>Daphniidae</taxon>
        <taxon>Daphnia</taxon>
    </lineage>
</organism>
<protein>
    <submittedName>
        <fullName evidence="1">Uncharacterized protein</fullName>
    </submittedName>
</protein>
<evidence type="ECO:0000313" key="2">
    <source>
        <dbReference type="Proteomes" id="UP000000305"/>
    </source>
</evidence>
<proteinExistence type="predicted"/>
<name>E9HDP6_DAPPU</name>
<gene>
    <name evidence="1" type="ORF">DAPPUDRAFT_328439</name>
</gene>
<sequence length="154" mass="17104">MAALSTAFALSVARRREKIEYPKIGVSDGDLLIQGYLAEAKNTGIFLQQVAACREILNIISWKFSTYKKGTSKTYKLLCCILHNSLPFKGELPVPFGMWDVAQARLIRIQNSVKRLKFSKGGVKKGCLALKLVFANETFLPKICNHQIAKDALG</sequence>
<dbReference type="Proteomes" id="UP000000305">
    <property type="component" value="Unassembled WGS sequence"/>
</dbReference>
<accession>E9HDP6</accession>
<dbReference type="EMBL" id="GL732625">
    <property type="protein sequence ID" value="EFX70062.1"/>
    <property type="molecule type" value="Genomic_DNA"/>
</dbReference>
<keyword evidence="2" id="KW-1185">Reference proteome</keyword>
<dbReference type="InParanoid" id="E9HDP6"/>
<dbReference type="AlphaFoldDB" id="E9HDP6"/>
<evidence type="ECO:0000313" key="1">
    <source>
        <dbReference type="EMBL" id="EFX70062.1"/>
    </source>
</evidence>